<accession>A0A8L7YPA2</accession>
<dbReference type="InterPro" id="IPR043151">
    <property type="entry name" value="BAH_sf"/>
</dbReference>
<gene>
    <name evidence="3" type="primary">Bm7923</name>
    <name evidence="3" type="ORF">BM_BM7923</name>
</gene>
<feature type="compositionally biased region" description="Basic and acidic residues" evidence="1">
    <location>
        <begin position="143"/>
        <end position="153"/>
    </location>
</feature>
<dbReference type="PROSITE" id="PS51038">
    <property type="entry name" value="BAH"/>
    <property type="match status" value="1"/>
</dbReference>
<evidence type="ECO:0000259" key="2">
    <source>
        <dbReference type="PROSITE" id="PS51038"/>
    </source>
</evidence>
<feature type="compositionally biased region" description="Low complexity" evidence="1">
    <location>
        <begin position="340"/>
        <end position="353"/>
    </location>
</feature>
<dbReference type="GO" id="GO:0005677">
    <property type="term" value="C:chromatin silencing complex"/>
    <property type="evidence" value="ECO:0007669"/>
    <property type="project" value="TreeGrafter"/>
</dbReference>
<reference evidence="5" key="3">
    <citation type="submission" date="2022-04" db="UniProtKB">
        <authorList>
            <consortium name="WormBaseParasite"/>
        </authorList>
    </citation>
    <scope>IDENTIFICATION</scope>
</reference>
<name>A0A4E9FUR7_BRUMA</name>
<dbReference type="RefSeq" id="XP_042938538.1">
    <property type="nucleotide sequence ID" value="XM_043082604.1"/>
</dbReference>
<dbReference type="WBParaSite" id="Bm7923.1">
    <property type="protein sequence ID" value="Bm7923.1"/>
    <property type="gene ID" value="WBGene00228184"/>
</dbReference>
<feature type="region of interest" description="Disordered" evidence="1">
    <location>
        <begin position="335"/>
        <end position="373"/>
    </location>
</feature>
<dbReference type="GeneID" id="66060172"/>
<dbReference type="PANTHER" id="PTHR46576:SF1">
    <property type="entry name" value="BROMO ADJACENT HOMOLOGY DOMAIN-CONTAINING 1 PROTEIN"/>
    <property type="match status" value="1"/>
</dbReference>
<evidence type="ECO:0000313" key="4">
    <source>
        <dbReference type="Proteomes" id="UP000006672"/>
    </source>
</evidence>
<dbReference type="InterPro" id="IPR001025">
    <property type="entry name" value="BAH_dom"/>
</dbReference>
<dbReference type="AlphaFoldDB" id="A0A4E9FUR7"/>
<evidence type="ECO:0000313" key="3">
    <source>
        <dbReference type="EMBL" id="VIO99581.1"/>
    </source>
</evidence>
<feature type="domain" description="BAH" evidence="2">
    <location>
        <begin position="419"/>
        <end position="573"/>
    </location>
</feature>
<reference evidence="3" key="2">
    <citation type="submission" date="2019-04" db="EMBL/GenBank/DDBJ databases">
        <authorList>
            <person name="Howe K."/>
            <person name="Paulini M."/>
            <person name="Williams G."/>
        </authorList>
    </citation>
    <scope>NUCLEOTIDE SEQUENCE [LARGE SCALE GENOMIC DNA]</scope>
    <source>
        <strain evidence="3">FR3</strain>
    </source>
</reference>
<dbReference type="EMBL" id="CAAKNF010000195">
    <property type="protein sequence ID" value="VIO99581.1"/>
    <property type="molecule type" value="Genomic_DNA"/>
</dbReference>
<dbReference type="GO" id="GO:0003682">
    <property type="term" value="F:chromatin binding"/>
    <property type="evidence" value="ECO:0007669"/>
    <property type="project" value="InterPro"/>
</dbReference>
<proteinExistence type="predicted"/>
<keyword evidence="4" id="KW-1185">Reference proteome</keyword>
<dbReference type="GO" id="GO:0045892">
    <property type="term" value="P:negative regulation of DNA-templated transcription"/>
    <property type="evidence" value="ECO:0007669"/>
    <property type="project" value="TreeGrafter"/>
</dbReference>
<feature type="compositionally biased region" description="Basic residues" evidence="1">
    <location>
        <begin position="361"/>
        <end position="373"/>
    </location>
</feature>
<feature type="region of interest" description="Disordered" evidence="1">
    <location>
        <begin position="75"/>
        <end position="94"/>
    </location>
</feature>
<accession>A0A4E9FUR7</accession>
<dbReference type="Proteomes" id="UP000006672">
    <property type="component" value="Unassembled WGS sequence"/>
</dbReference>
<evidence type="ECO:0000313" key="5">
    <source>
        <dbReference type="WBParaSite" id="Bm7923.1"/>
    </source>
</evidence>
<feature type="compositionally biased region" description="Basic and acidic residues" evidence="1">
    <location>
        <begin position="120"/>
        <end position="130"/>
    </location>
</feature>
<sequence>MITTSTISTAVDVTLNLVIPDETSTTMERNKPEKHNEQFLFIDENDKNELQLSNESTIPDWTEVMQISETVIDNNNRYNKSDDESSKKSAKMTTSSDASTFDFTKIETLFSNSTATSSTDKAECDEINAKDDDDNDNDNDNDNGNREESNVSKEKINALKSLKIKDLVFGSIVVTEKDIYSLNGALCDKKKSSSLYDEKSIKNRYLNRYDQNSGKEKKRKIKEINSRGSSISPSFQRSLTPSLDPKLLKQFEEEDRPKRVLRSSTIASTNKIFPIMGNVLYSTQLNEEVKQNRSQSKDINKKTELHSKRLRTEIDGLLDNELMVTFDDLRNTSVRPRHWSGASSSHASTSSGSNEFTVITKMRKRRDSSSRNRRNNFNSNWKLIGLPYESSVYIDYFFHENQSIKQICYPQAVHSKTGDLLRLRDSVRVNSIDGEPNFACICRLFNDSKTGMPLASVLWYYTPMQVKADNSLIPPVFERELLASKHMDIIPLDTVDEIVWVLTYNEYGRFMAETRNDTYPLAQRVSEVDLLWKKGEDDYPRRIYLPRDDTPLELVYFCRRIYDCKQQKVETKKLAEKNNQMKRLRRHPWKYRTKKHR</sequence>
<dbReference type="GO" id="GO:0031507">
    <property type="term" value="P:heterochromatin formation"/>
    <property type="evidence" value="ECO:0007669"/>
    <property type="project" value="TreeGrafter"/>
</dbReference>
<dbReference type="PANTHER" id="PTHR46576">
    <property type="entry name" value="BROMO ADJACENT HOMOLOGY DOMAIN-CONTAINING 1 PROTEIN"/>
    <property type="match status" value="1"/>
</dbReference>
<feature type="region of interest" description="Disordered" evidence="1">
    <location>
        <begin position="120"/>
        <end position="153"/>
    </location>
</feature>
<evidence type="ECO:0000256" key="1">
    <source>
        <dbReference type="SAM" id="MobiDB-lite"/>
    </source>
</evidence>
<feature type="compositionally biased region" description="Polar residues" evidence="1">
    <location>
        <begin position="226"/>
        <end position="241"/>
    </location>
</feature>
<dbReference type="Gene3D" id="2.30.30.490">
    <property type="match status" value="1"/>
</dbReference>
<feature type="region of interest" description="Disordered" evidence="1">
    <location>
        <begin position="208"/>
        <end position="241"/>
    </location>
</feature>
<reference evidence="4" key="1">
    <citation type="journal article" date="2007" name="Science">
        <title>Draft genome of the filarial nematode parasite Brugia malayi.</title>
        <authorList>
            <person name="Ghedin E."/>
            <person name="Wang S."/>
            <person name="Spiro D."/>
            <person name="Caler E."/>
            <person name="Zhao Q."/>
            <person name="Crabtree J."/>
            <person name="Allen J.E."/>
            <person name="Delcher A.L."/>
            <person name="Guiliano D.B."/>
            <person name="Miranda-Saavedra D."/>
            <person name="Angiuoli S.V."/>
            <person name="Creasy T."/>
            <person name="Amedeo P."/>
            <person name="Haas B."/>
            <person name="El-Sayed N.M."/>
            <person name="Wortman J.R."/>
            <person name="Feldblyum T."/>
            <person name="Tallon L."/>
            <person name="Schatz M."/>
            <person name="Shumway M."/>
            <person name="Koo H."/>
            <person name="Salzberg S.L."/>
            <person name="Schobel S."/>
            <person name="Pertea M."/>
            <person name="Pop M."/>
            <person name="White O."/>
            <person name="Barton G.J."/>
            <person name="Carlow C.K."/>
            <person name="Crawford M.J."/>
            <person name="Daub J."/>
            <person name="Dimmic M.W."/>
            <person name="Estes C.F."/>
            <person name="Foster J.M."/>
            <person name="Ganatra M."/>
            <person name="Gregory W.F."/>
            <person name="Johnson N.M."/>
            <person name="Jin J."/>
            <person name="Komuniecki R."/>
            <person name="Korf I."/>
            <person name="Kumar S."/>
            <person name="Laney S."/>
            <person name="Li B.W."/>
            <person name="Li W."/>
            <person name="Lindblom T.H."/>
            <person name="Lustigman S."/>
            <person name="Ma D."/>
            <person name="Maina C.V."/>
            <person name="Martin D.M."/>
            <person name="McCarter J.P."/>
            <person name="McReynolds L."/>
            <person name="Mitreva M."/>
            <person name="Nutman T.B."/>
            <person name="Parkinson J."/>
            <person name="Peregrin-Alvarez J.M."/>
            <person name="Poole C."/>
            <person name="Ren Q."/>
            <person name="Saunders L."/>
            <person name="Sluder A.E."/>
            <person name="Smith K."/>
            <person name="Stanke M."/>
            <person name="Unnasch T.R."/>
            <person name="Ware J."/>
            <person name="Wei A.D."/>
            <person name="Weil G."/>
            <person name="Williams D.J."/>
            <person name="Zhang Y."/>
            <person name="Williams S.A."/>
            <person name="Fraser-Liggett C."/>
            <person name="Slatko B."/>
            <person name="Blaxter M.L."/>
            <person name="Scott A.L."/>
        </authorList>
    </citation>
    <scope>NUCLEOTIDE SEQUENCE</scope>
    <source>
        <strain evidence="4">FR3</strain>
    </source>
</reference>
<protein>
    <submittedName>
        <fullName evidence="5">BAH domain-containing protein</fullName>
    </submittedName>
</protein>
<organism evidence="3">
    <name type="scientific">Brugia malayi</name>
    <name type="common">Filarial nematode worm</name>
    <dbReference type="NCBI Taxonomy" id="6279"/>
    <lineage>
        <taxon>Eukaryota</taxon>
        <taxon>Metazoa</taxon>
        <taxon>Ecdysozoa</taxon>
        <taxon>Nematoda</taxon>
        <taxon>Chromadorea</taxon>
        <taxon>Rhabditida</taxon>
        <taxon>Spirurina</taxon>
        <taxon>Spiruromorpha</taxon>
        <taxon>Filarioidea</taxon>
        <taxon>Onchocercidae</taxon>
        <taxon>Brugia</taxon>
    </lineage>
</organism>
<dbReference type="CTD" id="66060172"/>
<dbReference type="GO" id="GO:0000976">
    <property type="term" value="F:transcription cis-regulatory region binding"/>
    <property type="evidence" value="ECO:0007669"/>
    <property type="project" value="TreeGrafter"/>
</dbReference>
<dbReference type="InterPro" id="IPR053032">
    <property type="entry name" value="BAH_domain-containing"/>
</dbReference>
<dbReference type="OrthoDB" id="1922186at2759"/>
<feature type="compositionally biased region" description="Acidic residues" evidence="1">
    <location>
        <begin position="131"/>
        <end position="141"/>
    </location>
</feature>
<dbReference type="KEGG" id="bmy:BM_BM7923"/>